<dbReference type="PANTHER" id="PTHR11552:SF147">
    <property type="entry name" value="CHOLINE DEHYDROGENASE, MITOCHONDRIAL"/>
    <property type="match status" value="1"/>
</dbReference>
<dbReference type="GO" id="GO:0050660">
    <property type="term" value="F:flavin adenine dinucleotide binding"/>
    <property type="evidence" value="ECO:0007669"/>
    <property type="project" value="InterPro"/>
</dbReference>
<gene>
    <name evidence="8" type="primary">LOC117644771</name>
</gene>
<reference evidence="8" key="1">
    <citation type="submission" date="2025-08" db="UniProtKB">
        <authorList>
            <consortium name="RefSeq"/>
        </authorList>
    </citation>
    <scope>IDENTIFICATION</scope>
    <source>
        <tissue evidence="8">Total insect</tissue>
    </source>
</reference>
<dbReference type="InParanoid" id="A0A6P8YK82"/>
<keyword evidence="4" id="KW-0274">FAD</keyword>
<sequence length="595" mass="63098">MRVFEHESRNLDSERLVCLAGNQHAEHACCNVTPSHHAPRVPFHVADVLTQRRGQVWAYSSEPHKGSCRGLRRGRCPAPRGRVLGGSTGVGYMLRTRPPFADFRRWVAAGNEGWGQTLRYFKKAEDQLSADRWPGFTQATGGPVPVSDPPYSSGLSRAFLEAAAWLGYRVHHGENGTVSGFSRLQTTMRDGSRFSAAEAYLPEAVRGRPNLRVETGSVVTRVLWRGNARAAGVEVRTADKALLQYRVRKEVILAAGAVNSPQILMLSGIGPEQHLQSLGIPVLRNLSVGLNLQDHVGVGGLVWTLEDADETLSLVDAKVRTAANTWRWLRHGAGPLTALLGGEAAGFFSSGHNPEGDAEDGPDVALLFTPTSPASVPGLAAVHGLGAVLYDTVFAPLEGNQTFTITPMVLRPASRGRVLLRSKDPMAAPLLQPGFLTHARDVAVALEGVGTCKMGVDADSVVDARLRVRGTSGLRVADASVVPAAPASLLEAVVTMVAEMAADLIKQDWGAYRTPPPPGFPPPPAPDPFLGTTPAPAPSTTSSSVPVAPVQTPSAPRGQQGRPGGSTSSPNNTTVKDASSGRPAVGAVDYREPRE</sequence>
<dbReference type="InterPro" id="IPR012132">
    <property type="entry name" value="GMC_OxRdtase"/>
</dbReference>
<organism evidence="8">
    <name type="scientific">Thrips palmi</name>
    <name type="common">Melon thrips</name>
    <dbReference type="NCBI Taxonomy" id="161013"/>
    <lineage>
        <taxon>Eukaryota</taxon>
        <taxon>Metazoa</taxon>
        <taxon>Ecdysozoa</taxon>
        <taxon>Arthropoda</taxon>
        <taxon>Hexapoda</taxon>
        <taxon>Insecta</taxon>
        <taxon>Pterygota</taxon>
        <taxon>Neoptera</taxon>
        <taxon>Paraneoptera</taxon>
        <taxon>Thysanoptera</taxon>
        <taxon>Terebrantia</taxon>
        <taxon>Thripoidea</taxon>
        <taxon>Thripidae</taxon>
        <taxon>Thrips</taxon>
    </lineage>
</organism>
<evidence type="ECO:0000259" key="6">
    <source>
        <dbReference type="PROSITE" id="PS00624"/>
    </source>
</evidence>
<comment type="similarity">
    <text evidence="2">Belongs to the GMC oxidoreductase family.</text>
</comment>
<evidence type="ECO:0000256" key="5">
    <source>
        <dbReference type="SAM" id="MobiDB-lite"/>
    </source>
</evidence>
<evidence type="ECO:0000256" key="4">
    <source>
        <dbReference type="ARBA" id="ARBA00022827"/>
    </source>
</evidence>
<dbReference type="RefSeq" id="XP_034240278.1">
    <property type="nucleotide sequence ID" value="XM_034384387.1"/>
</dbReference>
<dbReference type="GO" id="GO:0016614">
    <property type="term" value="F:oxidoreductase activity, acting on CH-OH group of donors"/>
    <property type="evidence" value="ECO:0007669"/>
    <property type="project" value="InterPro"/>
</dbReference>
<dbReference type="Pfam" id="PF05199">
    <property type="entry name" value="GMC_oxred_C"/>
    <property type="match status" value="1"/>
</dbReference>
<evidence type="ECO:0000313" key="7">
    <source>
        <dbReference type="Proteomes" id="UP000515158"/>
    </source>
</evidence>
<dbReference type="SUPFAM" id="SSF54373">
    <property type="entry name" value="FAD-linked reductases, C-terminal domain"/>
    <property type="match status" value="1"/>
</dbReference>
<dbReference type="SUPFAM" id="SSF51905">
    <property type="entry name" value="FAD/NAD(P)-binding domain"/>
    <property type="match status" value="1"/>
</dbReference>
<dbReference type="InterPro" id="IPR000172">
    <property type="entry name" value="GMC_OxRdtase_N"/>
</dbReference>
<dbReference type="Proteomes" id="UP000515158">
    <property type="component" value="Unplaced"/>
</dbReference>
<accession>A0A6P8YK82</accession>
<dbReference type="InterPro" id="IPR036188">
    <property type="entry name" value="FAD/NAD-bd_sf"/>
</dbReference>
<dbReference type="Gene3D" id="3.50.50.60">
    <property type="entry name" value="FAD/NAD(P)-binding domain"/>
    <property type="match status" value="2"/>
</dbReference>
<keyword evidence="7" id="KW-1185">Reference proteome</keyword>
<dbReference type="PANTHER" id="PTHR11552">
    <property type="entry name" value="GLUCOSE-METHANOL-CHOLINE GMC OXIDOREDUCTASE"/>
    <property type="match status" value="1"/>
</dbReference>
<feature type="compositionally biased region" description="Pro residues" evidence="5">
    <location>
        <begin position="514"/>
        <end position="527"/>
    </location>
</feature>
<feature type="compositionally biased region" description="Low complexity" evidence="5">
    <location>
        <begin position="528"/>
        <end position="556"/>
    </location>
</feature>
<dbReference type="Gene3D" id="3.30.560.10">
    <property type="entry name" value="Glucose Oxidase, domain 3"/>
    <property type="match status" value="1"/>
</dbReference>
<comment type="cofactor">
    <cofactor evidence="1">
        <name>FAD</name>
        <dbReference type="ChEBI" id="CHEBI:57692"/>
    </cofactor>
</comment>
<proteinExistence type="inferred from homology"/>
<protein>
    <submittedName>
        <fullName evidence="8">Uncharacterized GMC-type oxidoreductase Mb1310-like</fullName>
    </submittedName>
</protein>
<dbReference type="GeneID" id="117644771"/>
<evidence type="ECO:0000256" key="2">
    <source>
        <dbReference type="ARBA" id="ARBA00010790"/>
    </source>
</evidence>
<feature type="domain" description="Glucose-methanol-choline oxidoreductase N-terminal" evidence="6">
    <location>
        <begin position="256"/>
        <end position="270"/>
    </location>
</feature>
<evidence type="ECO:0000256" key="3">
    <source>
        <dbReference type="ARBA" id="ARBA00022630"/>
    </source>
</evidence>
<dbReference type="PROSITE" id="PS00624">
    <property type="entry name" value="GMC_OXRED_2"/>
    <property type="match status" value="1"/>
</dbReference>
<dbReference type="InterPro" id="IPR007867">
    <property type="entry name" value="GMC_OxRtase_C"/>
</dbReference>
<name>A0A6P8YK82_THRPL</name>
<evidence type="ECO:0000313" key="8">
    <source>
        <dbReference type="RefSeq" id="XP_034240278.1"/>
    </source>
</evidence>
<feature type="compositionally biased region" description="Polar residues" evidence="5">
    <location>
        <begin position="565"/>
        <end position="577"/>
    </location>
</feature>
<dbReference type="KEGG" id="tpal:117644771"/>
<feature type="region of interest" description="Disordered" evidence="5">
    <location>
        <begin position="512"/>
        <end position="595"/>
    </location>
</feature>
<dbReference type="Pfam" id="PF00732">
    <property type="entry name" value="GMC_oxred_N"/>
    <property type="match status" value="1"/>
</dbReference>
<dbReference type="AlphaFoldDB" id="A0A6P8YK82"/>
<dbReference type="OrthoDB" id="269227at2759"/>
<keyword evidence="3" id="KW-0285">Flavoprotein</keyword>
<evidence type="ECO:0000256" key="1">
    <source>
        <dbReference type="ARBA" id="ARBA00001974"/>
    </source>
</evidence>